<name>A0A061IHK2_CRIGR</name>
<dbReference type="Proteomes" id="UP000030759">
    <property type="component" value="Unassembled WGS sequence"/>
</dbReference>
<reference evidence="3" key="1">
    <citation type="journal article" date="2013" name="Nat. Biotechnol.">
        <title>Chinese hamster genome sequenced from sorted chromosomes.</title>
        <authorList>
            <person name="Brinkrolf K."/>
            <person name="Rupp O."/>
            <person name="Laux H."/>
            <person name="Kollin F."/>
            <person name="Ernst W."/>
            <person name="Linke B."/>
            <person name="Kofler R."/>
            <person name="Romand S."/>
            <person name="Hesse F."/>
            <person name="Budach W.E."/>
            <person name="Galosy S."/>
            <person name="Muller D."/>
            <person name="Noll T."/>
            <person name="Wienberg J."/>
            <person name="Jostock T."/>
            <person name="Leonard M."/>
            <person name="Grillari J."/>
            <person name="Tauch A."/>
            <person name="Goesmann A."/>
            <person name="Helk B."/>
            <person name="Mott J.E."/>
            <person name="Puhler A."/>
            <person name="Borth N."/>
        </authorList>
    </citation>
    <scope>NUCLEOTIDE SEQUENCE [LARGE SCALE GENOMIC DNA]</scope>
    <source>
        <strain evidence="3">17A/GY</strain>
    </source>
</reference>
<gene>
    <name evidence="2" type="ORF">H671_1g3084</name>
</gene>
<dbReference type="EMBL" id="KE665941">
    <property type="protein sequence ID" value="ERE88404.1"/>
    <property type="molecule type" value="Genomic_DNA"/>
</dbReference>
<evidence type="ECO:0000313" key="3">
    <source>
        <dbReference type="Proteomes" id="UP000030759"/>
    </source>
</evidence>
<protein>
    <submittedName>
        <fullName evidence="2">COMM domain-containing protein 6</fullName>
    </submittedName>
</protein>
<dbReference type="AlphaFoldDB" id="A0A061IHK2"/>
<feature type="non-terminal residue" evidence="2">
    <location>
        <position position="137"/>
    </location>
</feature>
<sequence length="137" mass="14630">MQMPESGSRRRRNSQVVSSDTEEGKNGCFGGLELAEDNKNRRLTEANPELPENVFSSLYLERVGWAAGRKRKRWPAPASSCLAMAESPLREPVLDAKSEVTCQVSGGRVAVAVRRAVPAVSVGSPPGCSPLSVGPPP</sequence>
<accession>A0A061IHK2</accession>
<feature type="region of interest" description="Disordered" evidence="1">
    <location>
        <begin position="1"/>
        <end position="32"/>
    </location>
</feature>
<organism evidence="2 3">
    <name type="scientific">Cricetulus griseus</name>
    <name type="common">Chinese hamster</name>
    <name type="synonym">Cricetulus barabensis griseus</name>
    <dbReference type="NCBI Taxonomy" id="10029"/>
    <lineage>
        <taxon>Eukaryota</taxon>
        <taxon>Metazoa</taxon>
        <taxon>Chordata</taxon>
        <taxon>Craniata</taxon>
        <taxon>Vertebrata</taxon>
        <taxon>Euteleostomi</taxon>
        <taxon>Mammalia</taxon>
        <taxon>Eutheria</taxon>
        <taxon>Euarchontoglires</taxon>
        <taxon>Glires</taxon>
        <taxon>Rodentia</taxon>
        <taxon>Myomorpha</taxon>
        <taxon>Muroidea</taxon>
        <taxon>Cricetidae</taxon>
        <taxon>Cricetinae</taxon>
        <taxon>Cricetulus</taxon>
    </lineage>
</organism>
<proteinExistence type="predicted"/>
<evidence type="ECO:0000313" key="2">
    <source>
        <dbReference type="EMBL" id="ERE88404.1"/>
    </source>
</evidence>
<evidence type="ECO:0000256" key="1">
    <source>
        <dbReference type="SAM" id="MobiDB-lite"/>
    </source>
</evidence>